<accession>A0ABD0LX18</accession>
<evidence type="ECO:0000256" key="2">
    <source>
        <dbReference type="ARBA" id="ARBA00022448"/>
    </source>
</evidence>
<sequence>IHSAQGTGRAYAVFGIPITLLCHSNIGFYMASLGKILYVKVFFRFFVRVGDDVVMQKVHVPVWLCFALLIGYLCLGATMFSQWQDWTFVDAVYFCFTTLSTIGFGDLVPGFDGNVEDTENFARQFICVFSLRDLLLGLAVLAMIFELIKLSCEDIFHCIGVFLELVKHEDADAPPLRSMSSRSSPPNVAFTVLESTNVGKEGDADDSSPGENEDAGIQDKFAEDGTEGGKEDSCSKIRNAKDDTQRGMEEGGHHERIATDGCYKHGTGDGGSEDVGATSGRKVRAVNGGSKGRDASVRSKAGMATNDRDRGANDGSQDQSATGASKNRAANGGGEDREGTGGSKVRAVKGFSNDWDSKYGDSTGKSVDGSMTGGSRERGTQNSPKEMYADGGSGDRNAPCDMKERALNGGKKSRNTRNGKKDRNADGGSRTDNVDMDTDRERGNGTKDSNSDDGTNGCTQGKHKHAGDDNEGINVDDGGGRGRRITVSSGNKGAHDDVEIYVWRNGKLFDTTRQTCGSVADVGQRRRNVRRCWNRDVYNYRRDWSTDFYDVRKDRRGHYCDIYRDATKVLDGRMDVIASDAMWSRELIPLTTLAKYGFPPDREKSSGDVRCDVNTNAPTQNTLEEPQYESEGEAQPTTRPRNMRDYCQKFAIFLASTFGLTVFVALYCVLGAFMFIAFEKPGYALSFADIQKETAKLVDSDPTKFEGGAVEILRNMTNQLFSTNRRGFDSNGHTKWTFTGALLYSVTVVTTIGYGDIVPRTYGGRTATMFYATFGIPLALLCLANLGYSMASLHLQNVIERRNVTQDSRAWADEADVLLTEYREAVRSSLLSTARDCEGRTKWTFSGSLLFVVSVLTTVGYGVIAPVTTPGRIATMVYAVIGIPMTALCLASLGRSMANLFRVLYAKTFLRLC</sequence>
<comment type="subcellular location">
    <subcellularLocation>
        <location evidence="1">Membrane</location>
        <topology evidence="1">Multi-pass membrane protein</topology>
    </subcellularLocation>
</comment>
<feature type="non-terminal residue" evidence="12">
    <location>
        <position position="1"/>
    </location>
</feature>
<dbReference type="GO" id="GO:0034220">
    <property type="term" value="P:monoatomic ion transmembrane transport"/>
    <property type="evidence" value="ECO:0007669"/>
    <property type="project" value="UniProtKB-KW"/>
</dbReference>
<proteinExistence type="inferred from homology"/>
<evidence type="ECO:0000256" key="10">
    <source>
        <dbReference type="SAM" id="Phobius"/>
    </source>
</evidence>
<evidence type="ECO:0000256" key="3">
    <source>
        <dbReference type="ARBA" id="ARBA00022692"/>
    </source>
</evidence>
<keyword evidence="2 8" id="KW-0813">Transport</keyword>
<keyword evidence="7 8" id="KW-0407">Ion channel</keyword>
<dbReference type="PANTHER" id="PTHR11003:SF334">
    <property type="entry name" value="FI03418P"/>
    <property type="match status" value="1"/>
</dbReference>
<dbReference type="PRINTS" id="PR01333">
    <property type="entry name" value="2POREKCHANEL"/>
</dbReference>
<dbReference type="Proteomes" id="UP001519460">
    <property type="component" value="Unassembled WGS sequence"/>
</dbReference>
<evidence type="ECO:0000256" key="9">
    <source>
        <dbReference type="SAM" id="MobiDB-lite"/>
    </source>
</evidence>
<evidence type="ECO:0000313" key="13">
    <source>
        <dbReference type="Proteomes" id="UP001519460"/>
    </source>
</evidence>
<feature type="non-terminal residue" evidence="12">
    <location>
        <position position="913"/>
    </location>
</feature>
<protein>
    <recommendedName>
        <fullName evidence="11">Potassium channel domain-containing protein</fullName>
    </recommendedName>
</protein>
<feature type="transmembrane region" description="Helical" evidence="10">
    <location>
        <begin position="26"/>
        <end position="46"/>
    </location>
</feature>
<feature type="compositionally biased region" description="Basic and acidic residues" evidence="9">
    <location>
        <begin position="220"/>
        <end position="267"/>
    </location>
</feature>
<feature type="transmembrane region" description="Helical" evidence="10">
    <location>
        <begin position="125"/>
        <end position="145"/>
    </location>
</feature>
<feature type="domain" description="Potassium channel" evidence="11">
    <location>
        <begin position="68"/>
        <end position="146"/>
    </location>
</feature>
<organism evidence="12 13">
    <name type="scientific">Batillaria attramentaria</name>
    <dbReference type="NCBI Taxonomy" id="370345"/>
    <lineage>
        <taxon>Eukaryota</taxon>
        <taxon>Metazoa</taxon>
        <taxon>Spiralia</taxon>
        <taxon>Lophotrochozoa</taxon>
        <taxon>Mollusca</taxon>
        <taxon>Gastropoda</taxon>
        <taxon>Caenogastropoda</taxon>
        <taxon>Sorbeoconcha</taxon>
        <taxon>Cerithioidea</taxon>
        <taxon>Batillariidae</taxon>
        <taxon>Batillaria</taxon>
    </lineage>
</organism>
<evidence type="ECO:0000256" key="6">
    <source>
        <dbReference type="ARBA" id="ARBA00023136"/>
    </source>
</evidence>
<feature type="region of interest" description="Disordered" evidence="9">
    <location>
        <begin position="601"/>
        <end position="640"/>
    </location>
</feature>
<keyword evidence="3 8" id="KW-0812">Transmembrane</keyword>
<evidence type="ECO:0000256" key="7">
    <source>
        <dbReference type="ARBA" id="ARBA00023303"/>
    </source>
</evidence>
<comment type="caution">
    <text evidence="12">The sequence shown here is derived from an EMBL/GenBank/DDBJ whole genome shotgun (WGS) entry which is preliminary data.</text>
</comment>
<evidence type="ECO:0000256" key="1">
    <source>
        <dbReference type="ARBA" id="ARBA00004141"/>
    </source>
</evidence>
<evidence type="ECO:0000256" key="5">
    <source>
        <dbReference type="ARBA" id="ARBA00023065"/>
    </source>
</evidence>
<feature type="transmembrane region" description="Helical" evidence="10">
    <location>
        <begin position="769"/>
        <end position="788"/>
    </location>
</feature>
<dbReference type="AlphaFoldDB" id="A0ABD0LX18"/>
<feature type="compositionally biased region" description="Acidic residues" evidence="9">
    <location>
        <begin position="203"/>
        <end position="216"/>
    </location>
</feature>
<feature type="compositionally biased region" description="Polar residues" evidence="9">
    <location>
        <begin position="613"/>
        <end position="624"/>
    </location>
</feature>
<feature type="transmembrane region" description="Helical" evidence="10">
    <location>
        <begin position="736"/>
        <end position="757"/>
    </location>
</feature>
<feature type="compositionally biased region" description="Polar residues" evidence="9">
    <location>
        <begin position="446"/>
        <end position="459"/>
    </location>
</feature>
<evidence type="ECO:0000256" key="4">
    <source>
        <dbReference type="ARBA" id="ARBA00022989"/>
    </source>
</evidence>
<comment type="similarity">
    <text evidence="8">Belongs to the two pore domain potassium channel (TC 1.A.1.8) family.</text>
</comment>
<dbReference type="SUPFAM" id="SSF81324">
    <property type="entry name" value="Voltage-gated potassium channels"/>
    <property type="match status" value="3"/>
</dbReference>
<dbReference type="InterPro" id="IPR013099">
    <property type="entry name" value="K_chnl_dom"/>
</dbReference>
<feature type="compositionally biased region" description="Polar residues" evidence="9">
    <location>
        <begin position="314"/>
        <end position="325"/>
    </location>
</feature>
<feature type="domain" description="Potassium channel" evidence="11">
    <location>
        <begin position="838"/>
        <end position="897"/>
    </location>
</feature>
<dbReference type="InterPro" id="IPR003280">
    <property type="entry name" value="2pore_dom_K_chnl"/>
</dbReference>
<dbReference type="PANTHER" id="PTHR11003">
    <property type="entry name" value="POTASSIUM CHANNEL, SUBFAMILY K"/>
    <property type="match status" value="1"/>
</dbReference>
<evidence type="ECO:0000259" key="11">
    <source>
        <dbReference type="Pfam" id="PF07885"/>
    </source>
</evidence>
<feature type="transmembrane region" description="Helical" evidence="10">
    <location>
        <begin position="650"/>
        <end position="678"/>
    </location>
</feature>
<dbReference type="Pfam" id="PF07885">
    <property type="entry name" value="Ion_trans_2"/>
    <property type="match status" value="3"/>
</dbReference>
<evidence type="ECO:0000313" key="12">
    <source>
        <dbReference type="EMBL" id="KAK7503917.1"/>
    </source>
</evidence>
<keyword evidence="5 8" id="KW-0406">Ion transport</keyword>
<gene>
    <name evidence="12" type="ORF">BaRGS_00005040</name>
</gene>
<feature type="transmembrane region" description="Helical" evidence="10">
    <location>
        <begin position="873"/>
        <end position="893"/>
    </location>
</feature>
<feature type="domain" description="Potassium channel" evidence="11">
    <location>
        <begin position="733"/>
        <end position="787"/>
    </location>
</feature>
<feature type="compositionally biased region" description="Basic and acidic residues" evidence="9">
    <location>
        <begin position="601"/>
        <end position="611"/>
    </location>
</feature>
<keyword evidence="6 10" id="KW-0472">Membrane</keyword>
<evidence type="ECO:0000256" key="8">
    <source>
        <dbReference type="RuleBase" id="RU003857"/>
    </source>
</evidence>
<feature type="transmembrane region" description="Helical" evidence="10">
    <location>
        <begin position="86"/>
        <end position="104"/>
    </location>
</feature>
<dbReference type="GO" id="GO:0016020">
    <property type="term" value="C:membrane"/>
    <property type="evidence" value="ECO:0007669"/>
    <property type="project" value="UniProtKB-SubCell"/>
</dbReference>
<keyword evidence="13" id="KW-1185">Reference proteome</keyword>
<reference evidence="12 13" key="1">
    <citation type="journal article" date="2023" name="Sci. Data">
        <title>Genome assembly of the Korean intertidal mud-creeper Batillaria attramentaria.</title>
        <authorList>
            <person name="Patra A.K."/>
            <person name="Ho P.T."/>
            <person name="Jun S."/>
            <person name="Lee S.J."/>
            <person name="Kim Y."/>
            <person name="Won Y.J."/>
        </authorList>
    </citation>
    <scope>NUCLEOTIDE SEQUENCE [LARGE SCALE GENOMIC DNA]</scope>
    <source>
        <strain evidence="12">Wonlab-2016</strain>
    </source>
</reference>
<dbReference type="EMBL" id="JACVVK020000018">
    <property type="protein sequence ID" value="KAK7503917.1"/>
    <property type="molecule type" value="Genomic_DNA"/>
</dbReference>
<keyword evidence="4 10" id="KW-1133">Transmembrane helix</keyword>
<feature type="transmembrane region" description="Helical" evidence="10">
    <location>
        <begin position="58"/>
        <end position="80"/>
    </location>
</feature>
<feature type="transmembrane region" description="Helical" evidence="10">
    <location>
        <begin position="849"/>
        <end position="867"/>
    </location>
</feature>
<dbReference type="Gene3D" id="1.10.287.70">
    <property type="match status" value="3"/>
</dbReference>
<feature type="region of interest" description="Disordered" evidence="9">
    <location>
        <begin position="195"/>
        <end position="491"/>
    </location>
</feature>
<name>A0ABD0LX18_9CAEN</name>